<keyword evidence="1" id="KW-0812">Transmembrane</keyword>
<proteinExistence type="predicted"/>
<keyword evidence="1" id="KW-0472">Membrane</keyword>
<keyword evidence="3" id="KW-1185">Reference proteome</keyword>
<evidence type="ECO:0008006" key="4">
    <source>
        <dbReference type="Google" id="ProtNLM"/>
    </source>
</evidence>
<evidence type="ECO:0000313" key="3">
    <source>
        <dbReference type="Proteomes" id="UP000460272"/>
    </source>
</evidence>
<accession>A0A6P2BV90</accession>
<gene>
    <name evidence="2" type="ORF">EAS64_33095</name>
</gene>
<dbReference type="EMBL" id="RPFW01000007">
    <property type="protein sequence ID" value="TVZ01133.1"/>
    <property type="molecule type" value="Genomic_DNA"/>
</dbReference>
<keyword evidence="1" id="KW-1133">Transmembrane helix</keyword>
<dbReference type="Proteomes" id="UP000460272">
    <property type="component" value="Unassembled WGS sequence"/>
</dbReference>
<organism evidence="2 3">
    <name type="scientific">Trebonia kvetii</name>
    <dbReference type="NCBI Taxonomy" id="2480626"/>
    <lineage>
        <taxon>Bacteria</taxon>
        <taxon>Bacillati</taxon>
        <taxon>Actinomycetota</taxon>
        <taxon>Actinomycetes</taxon>
        <taxon>Streptosporangiales</taxon>
        <taxon>Treboniaceae</taxon>
        <taxon>Trebonia</taxon>
    </lineage>
</organism>
<feature type="transmembrane region" description="Helical" evidence="1">
    <location>
        <begin position="40"/>
        <end position="61"/>
    </location>
</feature>
<feature type="transmembrane region" description="Helical" evidence="1">
    <location>
        <begin position="103"/>
        <end position="120"/>
    </location>
</feature>
<dbReference type="OrthoDB" id="3767584at2"/>
<dbReference type="RefSeq" id="WP_145859459.1">
    <property type="nucleotide sequence ID" value="NZ_RPFW01000007.1"/>
</dbReference>
<sequence>MSTVSAESRPAAPNNPGFIVRIPTDESLPRWRAWLVGHPIGGSMLAGAVATQFATVFGIWFPGFGLPSLNWPVANGELILGTVGSTPTAATYFVGELSHFADGVFFALLFALLFHPLVPLRNTMLGNLVKAFLYGTVLALISAAWWVPAVYVPHHAGFLSTSLGWKLTFGIFLWHWIYGYFLGTVYCPAPRDTIPAAEGPAA</sequence>
<comment type="caution">
    <text evidence="2">The sequence shown here is derived from an EMBL/GenBank/DDBJ whole genome shotgun (WGS) entry which is preliminary data.</text>
</comment>
<protein>
    <recommendedName>
        <fullName evidence="4">DUF1440 domain-containing protein</fullName>
    </recommendedName>
</protein>
<dbReference type="AlphaFoldDB" id="A0A6P2BV90"/>
<feature type="transmembrane region" description="Helical" evidence="1">
    <location>
        <begin position="132"/>
        <end position="151"/>
    </location>
</feature>
<evidence type="ECO:0000256" key="1">
    <source>
        <dbReference type="SAM" id="Phobius"/>
    </source>
</evidence>
<name>A0A6P2BV90_9ACTN</name>
<reference evidence="2 3" key="1">
    <citation type="submission" date="2018-11" db="EMBL/GenBank/DDBJ databases">
        <title>Trebonia kvetii gen.nov., sp.nov., a novel acidophilic actinobacterium, and proposal of the new actinobacterial family Treboniaceae fam. nov.</title>
        <authorList>
            <person name="Rapoport D."/>
            <person name="Sagova-Mareckova M."/>
            <person name="Sedlacek I."/>
            <person name="Provaznik J."/>
            <person name="Kralova S."/>
            <person name="Pavlinic D."/>
            <person name="Benes V."/>
            <person name="Kopecky J."/>
        </authorList>
    </citation>
    <scope>NUCLEOTIDE SEQUENCE [LARGE SCALE GENOMIC DNA]</scope>
    <source>
        <strain evidence="2 3">15Tr583</strain>
    </source>
</reference>
<evidence type="ECO:0000313" key="2">
    <source>
        <dbReference type="EMBL" id="TVZ01133.1"/>
    </source>
</evidence>
<feature type="transmembrane region" description="Helical" evidence="1">
    <location>
        <begin position="163"/>
        <end position="181"/>
    </location>
</feature>